<keyword evidence="4" id="KW-1134">Transmembrane beta strand</keyword>
<keyword evidence="8" id="KW-0625">Polysaccharide transport</keyword>
<evidence type="ECO:0000259" key="17">
    <source>
        <dbReference type="Pfam" id="PF10531"/>
    </source>
</evidence>
<evidence type="ECO:0000256" key="13">
    <source>
        <dbReference type="ARBA" id="ARBA00023237"/>
    </source>
</evidence>
<dbReference type="Gene3D" id="3.10.560.10">
    <property type="entry name" value="Outer membrane lipoprotein wza domain like"/>
    <property type="match status" value="2"/>
</dbReference>
<evidence type="ECO:0000256" key="4">
    <source>
        <dbReference type="ARBA" id="ARBA00022452"/>
    </source>
</evidence>
<evidence type="ECO:0000256" key="14">
    <source>
        <dbReference type="ARBA" id="ARBA00023288"/>
    </source>
</evidence>
<feature type="domain" description="Polysaccharide export protein N-terminal" evidence="16">
    <location>
        <begin position="38"/>
        <end position="113"/>
    </location>
</feature>
<keyword evidence="5" id="KW-0762">Sugar transport</keyword>
<dbReference type="Pfam" id="PF02563">
    <property type="entry name" value="Poly_export"/>
    <property type="match status" value="1"/>
</dbReference>
<dbReference type="InterPro" id="IPR017478">
    <property type="entry name" value="Polysacc_export_EpsE"/>
</dbReference>
<protein>
    <submittedName>
        <fullName evidence="19">Polysaccharide export protein EpsE</fullName>
    </submittedName>
</protein>
<dbReference type="InterPro" id="IPR003715">
    <property type="entry name" value="Poly_export_N"/>
</dbReference>
<evidence type="ECO:0000256" key="1">
    <source>
        <dbReference type="ARBA" id="ARBA00004571"/>
    </source>
</evidence>
<organism evidence="19 20">
    <name type="scientific">Piscinibacter gummiphilus</name>
    <dbReference type="NCBI Taxonomy" id="946333"/>
    <lineage>
        <taxon>Bacteria</taxon>
        <taxon>Pseudomonadati</taxon>
        <taxon>Pseudomonadota</taxon>
        <taxon>Betaproteobacteria</taxon>
        <taxon>Burkholderiales</taxon>
        <taxon>Sphaerotilaceae</taxon>
        <taxon>Piscinibacter</taxon>
    </lineage>
</organism>
<sequence length="280" mass="29780">MKNLSHLTRHLACAVALLAGLSLLSFSQPASAQAGGTANAQYRLASGDVIRITVFQNPDLTLEARVSETGVISFPLLGSVAIGNLTLLQAEKKIADGLRDGNFVKQPQVSILVTQVRGHQVSVLGQVGRPGRFPLELADTKLTDILATAGGIAAGGSDTVVLVGRRNGQPYRVEIDLPSIFGPGRRGEDVVLQNGDVIWVERAPVVYMYGEIARPGALRLERGMSLVQALAGAGGITQRGTARGLKVHRRDANGNVQIIDVQMNDSLRADDVVYVRESVF</sequence>
<feature type="domain" description="SLBB" evidence="18">
    <location>
        <begin position="120"/>
        <end position="200"/>
    </location>
</feature>
<keyword evidence="6" id="KW-0812">Transmembrane</keyword>
<dbReference type="InterPro" id="IPR049712">
    <property type="entry name" value="Poly_export"/>
</dbReference>
<comment type="subcellular location">
    <subcellularLocation>
        <location evidence="1">Cell outer membrane</location>
        <topology evidence="1">Multi-pass membrane protein</topology>
    </subcellularLocation>
</comment>
<feature type="domain" description="Soluble ligand binding" evidence="17">
    <location>
        <begin position="205"/>
        <end position="259"/>
    </location>
</feature>
<evidence type="ECO:0000256" key="6">
    <source>
        <dbReference type="ARBA" id="ARBA00022692"/>
    </source>
</evidence>
<evidence type="ECO:0000256" key="15">
    <source>
        <dbReference type="SAM" id="SignalP"/>
    </source>
</evidence>
<keyword evidence="14" id="KW-0449">Lipoprotein</keyword>
<evidence type="ECO:0000256" key="7">
    <source>
        <dbReference type="ARBA" id="ARBA00022729"/>
    </source>
</evidence>
<dbReference type="EMBL" id="CP136336">
    <property type="protein sequence ID" value="WOB07306.1"/>
    <property type="molecule type" value="Genomic_DNA"/>
</dbReference>
<evidence type="ECO:0000313" key="19">
    <source>
        <dbReference type="EMBL" id="WOB07306.1"/>
    </source>
</evidence>
<keyword evidence="7 15" id="KW-0732">Signal</keyword>
<evidence type="ECO:0000259" key="16">
    <source>
        <dbReference type="Pfam" id="PF02563"/>
    </source>
</evidence>
<evidence type="ECO:0000256" key="3">
    <source>
        <dbReference type="ARBA" id="ARBA00022448"/>
    </source>
</evidence>
<evidence type="ECO:0000256" key="5">
    <source>
        <dbReference type="ARBA" id="ARBA00022597"/>
    </source>
</evidence>
<dbReference type="InterPro" id="IPR054765">
    <property type="entry name" value="SLBB_dom"/>
</dbReference>
<keyword evidence="11" id="KW-0472">Membrane</keyword>
<keyword evidence="13" id="KW-0998">Cell outer membrane</keyword>
<feature type="signal peptide" evidence="15">
    <location>
        <begin position="1"/>
        <end position="32"/>
    </location>
</feature>
<comment type="similarity">
    <text evidence="2">Belongs to the BexD/CtrA/VexA family.</text>
</comment>
<evidence type="ECO:0000256" key="2">
    <source>
        <dbReference type="ARBA" id="ARBA00009450"/>
    </source>
</evidence>
<name>A0ABZ0CQN8_9BURK</name>
<dbReference type="InterPro" id="IPR019554">
    <property type="entry name" value="Soluble_ligand-bd"/>
</dbReference>
<proteinExistence type="inferred from homology"/>
<keyword evidence="10" id="KW-0626">Porin</keyword>
<dbReference type="NCBIfam" id="TIGR03028">
    <property type="entry name" value="EpsE"/>
    <property type="match status" value="1"/>
</dbReference>
<reference evidence="19 20" key="1">
    <citation type="submission" date="2023-10" db="EMBL/GenBank/DDBJ databases">
        <title>Bacteria for the degradation of biodegradable plastic PBAT(Polybutylene adipate terephthalate).</title>
        <authorList>
            <person name="Weon H.-Y."/>
            <person name="Yeon J."/>
        </authorList>
    </citation>
    <scope>NUCLEOTIDE SEQUENCE [LARGE SCALE GENOMIC DNA]</scope>
    <source>
        <strain evidence="19 20">SBD 7-3</strain>
    </source>
</reference>
<evidence type="ECO:0000256" key="11">
    <source>
        <dbReference type="ARBA" id="ARBA00023136"/>
    </source>
</evidence>
<gene>
    <name evidence="19" type="primary">epsE</name>
    <name evidence="19" type="ORF">RXV79_20590</name>
</gene>
<keyword evidence="3" id="KW-0813">Transport</keyword>
<accession>A0ABZ0CQN8</accession>
<evidence type="ECO:0000256" key="12">
    <source>
        <dbReference type="ARBA" id="ARBA00023139"/>
    </source>
</evidence>
<dbReference type="PANTHER" id="PTHR33619:SF3">
    <property type="entry name" value="POLYSACCHARIDE EXPORT PROTEIN GFCE-RELATED"/>
    <property type="match status" value="1"/>
</dbReference>
<keyword evidence="9" id="KW-0406">Ion transport</keyword>
<keyword evidence="20" id="KW-1185">Reference proteome</keyword>
<dbReference type="Gene3D" id="3.30.1950.10">
    <property type="entry name" value="wza like domain"/>
    <property type="match status" value="1"/>
</dbReference>
<dbReference type="Pfam" id="PF10531">
    <property type="entry name" value="SLBB"/>
    <property type="match status" value="1"/>
</dbReference>
<feature type="chain" id="PRO_5046252061" evidence="15">
    <location>
        <begin position="33"/>
        <end position="280"/>
    </location>
</feature>
<dbReference type="Pfam" id="PF22461">
    <property type="entry name" value="SLBB_2"/>
    <property type="match status" value="1"/>
</dbReference>
<dbReference type="Proteomes" id="UP001303946">
    <property type="component" value="Chromosome"/>
</dbReference>
<dbReference type="PANTHER" id="PTHR33619">
    <property type="entry name" value="POLYSACCHARIDE EXPORT PROTEIN GFCE-RELATED"/>
    <property type="match status" value="1"/>
</dbReference>
<evidence type="ECO:0000256" key="8">
    <source>
        <dbReference type="ARBA" id="ARBA00023047"/>
    </source>
</evidence>
<evidence type="ECO:0000313" key="20">
    <source>
        <dbReference type="Proteomes" id="UP001303946"/>
    </source>
</evidence>
<evidence type="ECO:0000259" key="18">
    <source>
        <dbReference type="Pfam" id="PF22461"/>
    </source>
</evidence>
<keyword evidence="12" id="KW-0564">Palmitate</keyword>
<evidence type="ECO:0000256" key="10">
    <source>
        <dbReference type="ARBA" id="ARBA00023114"/>
    </source>
</evidence>
<dbReference type="RefSeq" id="WP_316699977.1">
    <property type="nucleotide sequence ID" value="NZ_CP136336.1"/>
</dbReference>
<evidence type="ECO:0000256" key="9">
    <source>
        <dbReference type="ARBA" id="ARBA00023065"/>
    </source>
</evidence>